<reference evidence="2 3" key="1">
    <citation type="submission" date="2014-11" db="EMBL/GenBank/DDBJ databases">
        <authorList>
            <person name="Zhu J."/>
            <person name="Qi W."/>
            <person name="Song R."/>
        </authorList>
    </citation>
    <scope>NUCLEOTIDE SEQUENCE [LARGE SCALE GENOMIC DNA]</scope>
</reference>
<feature type="compositionally biased region" description="Basic and acidic residues" evidence="1">
    <location>
        <begin position="721"/>
        <end position="734"/>
    </location>
</feature>
<evidence type="ECO:0000313" key="2">
    <source>
        <dbReference type="EMBL" id="CEM35649.1"/>
    </source>
</evidence>
<dbReference type="VEuPathDB" id="CryptoDB:Vbra_893"/>
<keyword evidence="3" id="KW-1185">Reference proteome</keyword>
<gene>
    <name evidence="2" type="ORF">Vbra_893</name>
</gene>
<evidence type="ECO:0000256" key="1">
    <source>
        <dbReference type="SAM" id="MobiDB-lite"/>
    </source>
</evidence>
<name>A0A0G4GXS0_VITBC</name>
<feature type="compositionally biased region" description="Pro residues" evidence="1">
    <location>
        <begin position="589"/>
        <end position="598"/>
    </location>
</feature>
<dbReference type="Proteomes" id="UP000041254">
    <property type="component" value="Unassembled WGS sequence"/>
</dbReference>
<dbReference type="InParanoid" id="A0A0G4GXS0"/>
<proteinExistence type="predicted"/>
<dbReference type="AlphaFoldDB" id="A0A0G4GXS0"/>
<sequence length="918" mass="101153">MDGSQRLALPVVLISPAVSEKLRKAPDLLGHIRWLLSDDDAFCSNFRDGLIHDGRLWIRRIAGSCEHFAQLDGLHMTLEEVVIRIVRLFLEHGGVANGLRVLLPHPPDHTLIPSSESDTPFGSRHVLRAICGVKASSIAAKWLSLGVMMTRCSRASLDSWLLDKYPGCTELLAERVGSMRSAADGLIVNVKDIIEDMAQPQSGAGSSGGHIGEMEIRIDRLVAAVLPKSFVLLAFEKPASQQPDSRAQVEGRVRSYALALARRCPDLVVLLLPCPSPEDINAAIVRFLRRQQKYNNQHVCRVYWACGVGSDAMLLSLARAVRPTAAHIYILRTLQQASGALEVVHINRLRDALYDHVQAQVSSLGVDQSRFDIGQCVRDLCIIWAWATSKVVASPIGGPQDMGVGKKLDAITRAYFSHLHDRCGEIRPSVFTGRDINCKALADLINTITPASQALTTTDDANQQISSYVDALKALAAFYHGKRSHPPPVCPFDSPPDLNSIAQALDLGRVPSDVSGAFSSHRSGYEMDVVVSAFHHLADYLQQHPQQGVELRVASHGLNGRLEKSQVETNTAADDAGGVVDGQLTSQKPTPPPPAPPSPSPFLLIQRLACVPGLFWHLIDMLAMKDTWRMAALCHALYNAIYTFITIVNFANPDHGSVVQGHRDLVSQAVVLLPREMDKVAKDVLRQLAAFCRRRLSLRAAVLKELFIVDVTHKIDKRHRTGEETARLPVDRPGEGPSNDKAMPRLEALNVNSVAAFSIFESLELWCPKMTFLTARPLTFPRRNLDATFSSFCSRHPTLQHVDVDTLWPSMLGELEGLNLTYVGNIHLDLDNWDGPLGLNDWHHSWPETGWDASEDVVSFIKDIKQRHGDDRVERTMVVETPILIDLSLPTVLASPTNSVRSPRPLRLLSFAERTAGP</sequence>
<dbReference type="Gene3D" id="3.40.50.12390">
    <property type="match status" value="1"/>
</dbReference>
<feature type="region of interest" description="Disordered" evidence="1">
    <location>
        <begin position="720"/>
        <end position="742"/>
    </location>
</feature>
<protein>
    <submittedName>
        <fullName evidence="2">Uncharacterized protein</fullName>
    </submittedName>
</protein>
<dbReference type="PhylomeDB" id="A0A0G4GXS0"/>
<dbReference type="EMBL" id="CDMY01000859">
    <property type="protein sequence ID" value="CEM35649.1"/>
    <property type="molecule type" value="Genomic_DNA"/>
</dbReference>
<organism evidence="2 3">
    <name type="scientific">Vitrella brassicaformis (strain CCMP3155)</name>
    <dbReference type="NCBI Taxonomy" id="1169540"/>
    <lineage>
        <taxon>Eukaryota</taxon>
        <taxon>Sar</taxon>
        <taxon>Alveolata</taxon>
        <taxon>Colpodellida</taxon>
        <taxon>Vitrellaceae</taxon>
        <taxon>Vitrella</taxon>
    </lineage>
</organism>
<feature type="region of interest" description="Disordered" evidence="1">
    <location>
        <begin position="570"/>
        <end position="598"/>
    </location>
</feature>
<accession>A0A0G4GXS0</accession>
<evidence type="ECO:0000313" key="3">
    <source>
        <dbReference type="Proteomes" id="UP000041254"/>
    </source>
</evidence>